<dbReference type="EMBL" id="JACHXN010000009">
    <property type="protein sequence ID" value="MBB3146731.1"/>
    <property type="molecule type" value="Genomic_DNA"/>
</dbReference>
<proteinExistence type="predicted"/>
<accession>A0A839UDH6</accession>
<sequence>MLKMSDLSEDEWQALRGFKHKGIIKQCQMLARLKSLVALVERKNGMHLSRRAQQLVIERTARIGRACNRTQRYL</sequence>
<dbReference type="RefSeq" id="WP_183662525.1">
    <property type="nucleotide sequence ID" value="NZ_JACHXN010000009.1"/>
</dbReference>
<comment type="caution">
    <text evidence="1">The sequence shown here is derived from an EMBL/GenBank/DDBJ whole genome shotgun (WGS) entry which is preliminary data.</text>
</comment>
<dbReference type="AlphaFoldDB" id="A0A839UDH6"/>
<evidence type="ECO:0000313" key="1">
    <source>
        <dbReference type="EMBL" id="MBB3146731.1"/>
    </source>
</evidence>
<dbReference type="Proteomes" id="UP000554520">
    <property type="component" value="Unassembled WGS sequence"/>
</dbReference>
<reference evidence="1 2" key="1">
    <citation type="submission" date="2020-08" db="EMBL/GenBank/DDBJ databases">
        <title>Genomic Encyclopedia of Type Strains, Phase III (KMG-III): the genomes of soil and plant-associated and newly described type strains.</title>
        <authorList>
            <person name="Whitman W."/>
        </authorList>
    </citation>
    <scope>NUCLEOTIDE SEQUENCE [LARGE SCALE GENOMIC DNA]</scope>
    <source>
        <strain evidence="1 2">CECT 7015</strain>
    </source>
</reference>
<name>A0A839UDH6_9HYPH</name>
<keyword evidence="2" id="KW-1185">Reference proteome</keyword>
<evidence type="ECO:0000313" key="2">
    <source>
        <dbReference type="Proteomes" id="UP000554520"/>
    </source>
</evidence>
<protein>
    <submittedName>
        <fullName evidence="1">Uncharacterized protein</fullName>
    </submittedName>
</protein>
<gene>
    <name evidence="1" type="ORF">FHS21_003147</name>
</gene>
<organism evidence="1 2">
    <name type="scientific">Phyllobacterium trifolii</name>
    <dbReference type="NCBI Taxonomy" id="300193"/>
    <lineage>
        <taxon>Bacteria</taxon>
        <taxon>Pseudomonadati</taxon>
        <taxon>Pseudomonadota</taxon>
        <taxon>Alphaproteobacteria</taxon>
        <taxon>Hyphomicrobiales</taxon>
        <taxon>Phyllobacteriaceae</taxon>
        <taxon>Phyllobacterium</taxon>
    </lineage>
</organism>